<protein>
    <recommendedName>
        <fullName evidence="3">Transcriptional regulator</fullName>
    </recommendedName>
</protein>
<gene>
    <name evidence="1" type="ORF">GCM10020221_27030</name>
</gene>
<evidence type="ECO:0000313" key="2">
    <source>
        <dbReference type="Proteomes" id="UP001501102"/>
    </source>
</evidence>
<name>A0ABN3WXC5_STRTU</name>
<evidence type="ECO:0000313" key="1">
    <source>
        <dbReference type="EMBL" id="GAA2929793.1"/>
    </source>
</evidence>
<accession>A0ABN3WXC5</accession>
<dbReference type="RefSeq" id="WP_344963351.1">
    <property type="nucleotide sequence ID" value="NZ_BAAAXZ010000103.1"/>
</dbReference>
<dbReference type="EMBL" id="BAAAXZ010000103">
    <property type="protein sequence ID" value="GAA2929793.1"/>
    <property type="molecule type" value="Genomic_DNA"/>
</dbReference>
<proteinExistence type="predicted"/>
<comment type="caution">
    <text evidence="1">The sequence shown here is derived from an EMBL/GenBank/DDBJ whole genome shotgun (WGS) entry which is preliminary data.</text>
</comment>
<dbReference type="Proteomes" id="UP001501102">
    <property type="component" value="Unassembled WGS sequence"/>
</dbReference>
<sequence>MARTAQDVLEDAARELAPGAGDNPVVPLIADGGAPRSLLAAFALEQHHVIAADRVSYRHLAARSAGRGPAAAAFFTALADGEDVALPLLGPLATACGLDEAVVRAHEPTVPCQAYPACTAWLALQAEPVDVVVALSVNFATWGGYCGTVARALRSRYGFSDEACGFFDFFARPDPEGEALARAAVEEGLRDGALTERLARRYGRLLQGYEAMFWGGLSDVRVGV</sequence>
<dbReference type="InterPro" id="IPR016084">
    <property type="entry name" value="Haem_Oase-like_multi-hlx"/>
</dbReference>
<evidence type="ECO:0008006" key="3">
    <source>
        <dbReference type="Google" id="ProtNLM"/>
    </source>
</evidence>
<dbReference type="SUPFAM" id="SSF48613">
    <property type="entry name" value="Heme oxygenase-like"/>
    <property type="match status" value="1"/>
</dbReference>
<dbReference type="Gene3D" id="1.20.910.10">
    <property type="entry name" value="Heme oxygenase-like"/>
    <property type="match status" value="1"/>
</dbReference>
<organism evidence="1 2">
    <name type="scientific">Streptomyces thioluteus</name>
    <dbReference type="NCBI Taxonomy" id="66431"/>
    <lineage>
        <taxon>Bacteria</taxon>
        <taxon>Bacillati</taxon>
        <taxon>Actinomycetota</taxon>
        <taxon>Actinomycetes</taxon>
        <taxon>Kitasatosporales</taxon>
        <taxon>Streptomycetaceae</taxon>
        <taxon>Streptomyces</taxon>
    </lineage>
</organism>
<reference evidence="1 2" key="1">
    <citation type="journal article" date="2019" name="Int. J. Syst. Evol. Microbiol.">
        <title>The Global Catalogue of Microorganisms (GCM) 10K type strain sequencing project: providing services to taxonomists for standard genome sequencing and annotation.</title>
        <authorList>
            <consortium name="The Broad Institute Genomics Platform"/>
            <consortium name="The Broad Institute Genome Sequencing Center for Infectious Disease"/>
            <person name="Wu L."/>
            <person name="Ma J."/>
        </authorList>
    </citation>
    <scope>NUCLEOTIDE SEQUENCE [LARGE SCALE GENOMIC DNA]</scope>
    <source>
        <strain evidence="1 2">JCM 4087</strain>
    </source>
</reference>
<keyword evidence="2" id="KW-1185">Reference proteome</keyword>